<keyword evidence="2" id="KW-0130">Cell adhesion</keyword>
<evidence type="ECO:0000313" key="9">
    <source>
        <dbReference type="Proteomes" id="UP000572680"/>
    </source>
</evidence>
<evidence type="ECO:0000256" key="5">
    <source>
        <dbReference type="SAM" id="Phobius"/>
    </source>
</evidence>
<protein>
    <recommendedName>
        <fullName evidence="7">Chaplin domain-containing protein</fullName>
    </recommendedName>
</protein>
<evidence type="ECO:0000313" key="8">
    <source>
        <dbReference type="EMBL" id="MBA8954210.1"/>
    </source>
</evidence>
<feature type="transmembrane region" description="Helical" evidence="5">
    <location>
        <begin position="671"/>
        <end position="690"/>
    </location>
</feature>
<dbReference type="Pfam" id="PF03777">
    <property type="entry name" value="ChpA-C"/>
    <property type="match status" value="7"/>
</dbReference>
<feature type="domain" description="Chaplin" evidence="7">
    <location>
        <begin position="86"/>
        <end position="126"/>
    </location>
</feature>
<dbReference type="PROSITE" id="PS51884">
    <property type="entry name" value="CHAPLIN"/>
    <property type="match status" value="6"/>
</dbReference>
<keyword evidence="1" id="KW-0964">Secreted</keyword>
<dbReference type="EMBL" id="JACJIA010000008">
    <property type="protein sequence ID" value="MBA8954210.1"/>
    <property type="molecule type" value="Genomic_DNA"/>
</dbReference>
<keyword evidence="5" id="KW-0472">Membrane</keyword>
<feature type="domain" description="Chaplin" evidence="7">
    <location>
        <begin position="300"/>
        <end position="340"/>
    </location>
</feature>
<feature type="region of interest" description="Disordered" evidence="4">
    <location>
        <begin position="56"/>
        <end position="94"/>
    </location>
</feature>
<dbReference type="InterPro" id="IPR005528">
    <property type="entry name" value="ChpA-H"/>
</dbReference>
<keyword evidence="1" id="KW-0134">Cell wall</keyword>
<evidence type="ECO:0000256" key="4">
    <source>
        <dbReference type="SAM" id="MobiDB-lite"/>
    </source>
</evidence>
<sequence length="698" mass="67026">MRTWAIGTARTAALTASFVALGASAIPAAAFADTTSGQSGVLGGNQVNLPISAPVDISGNGHGKSKGGATVHNNSGGGGGQQTSGKHGVASGNQVNAPISAPVNACGNALGVLGSAKAGCKGGATVRNNGGASGQQTSGKSGVASGNQINAPVSAPVNVCGNALAVFGSAEAGCRGGAKVDNGGHGGQVTDGTSGVIAGNQVNAPVSAPINICGNSAALFGDAVAGCDGGAKVKNGGRTGAGQQTSGKSSVGGGNQVNAPISAPVDVCGNAVGNATADCDGGASVRNGGHGTGSQTTNGDHSVLGGNQVNAPVSVPVSVCGNAVAVLGEAGAFCQGGAHVRSSSGGDQTTSGTGGVLAGNQVNAPVTIPVNVCGNAVAILGDAAAGCHGTAVVEGPQSSGNHTKGGNQTHAPTKAPVDVCGNIVQVAGKTDPQCGGNGPSWGGYHSYEKNGKASRTPGLPAVRELPRALPMSPAAALPAMPKLPAASDAARAAKPEPLPAVPSLGNGLPQLPLDTGRTVKGLPVQNPAARTATPAPAMDLPMVGALPVKPSALPLDPAALPADAATLPVDTKRPPVALPKVPHLPGTGVLPKVPVVPMAPAPAERTQAAGSGDLPGVDGVQLPQLSSLPVAGDVKAPETGGLPEVGNVTDTLGAVKPVAATEPMEKESGSVWVLVAAVVMTALSGTLALGRRLRPGRR</sequence>
<feature type="chain" id="PRO_5030533921" description="Chaplin domain-containing protein" evidence="6">
    <location>
        <begin position="33"/>
        <end position="698"/>
    </location>
</feature>
<evidence type="ECO:0000256" key="6">
    <source>
        <dbReference type="SAM" id="SignalP"/>
    </source>
</evidence>
<feature type="domain" description="Chaplin" evidence="7">
    <location>
        <begin position="193"/>
        <end position="233"/>
    </location>
</feature>
<dbReference type="Proteomes" id="UP000572680">
    <property type="component" value="Unassembled WGS sequence"/>
</dbReference>
<keyword evidence="9" id="KW-1185">Reference proteome</keyword>
<feature type="domain" description="Chaplin" evidence="7">
    <location>
        <begin position="140"/>
        <end position="180"/>
    </location>
</feature>
<evidence type="ECO:0000256" key="2">
    <source>
        <dbReference type="ARBA" id="ARBA00022889"/>
    </source>
</evidence>
<dbReference type="RefSeq" id="WP_182846309.1">
    <property type="nucleotide sequence ID" value="NZ_BAAALP010000001.1"/>
</dbReference>
<keyword evidence="3" id="KW-0034">Amyloid</keyword>
<keyword evidence="5" id="KW-1133">Transmembrane helix</keyword>
<dbReference type="GO" id="GO:0007155">
    <property type="term" value="P:cell adhesion"/>
    <property type="evidence" value="ECO:0007669"/>
    <property type="project" value="UniProtKB-KW"/>
</dbReference>
<evidence type="ECO:0000256" key="3">
    <source>
        <dbReference type="ARBA" id="ARBA00023087"/>
    </source>
</evidence>
<gene>
    <name evidence="8" type="ORF">HNR61_005864</name>
</gene>
<feature type="signal peptide" evidence="6">
    <location>
        <begin position="1"/>
        <end position="32"/>
    </location>
</feature>
<proteinExistence type="predicted"/>
<evidence type="ECO:0000256" key="1">
    <source>
        <dbReference type="ARBA" id="ARBA00022512"/>
    </source>
</evidence>
<feature type="domain" description="Chaplin" evidence="7">
    <location>
        <begin position="353"/>
        <end position="393"/>
    </location>
</feature>
<evidence type="ECO:0000259" key="7">
    <source>
        <dbReference type="PROSITE" id="PS51884"/>
    </source>
</evidence>
<reference evidence="8 9" key="1">
    <citation type="submission" date="2020-08" db="EMBL/GenBank/DDBJ databases">
        <title>Genomic Encyclopedia of Type Strains, Phase IV (KMG-IV): sequencing the most valuable type-strain genomes for metagenomic binning, comparative biology and taxonomic classification.</title>
        <authorList>
            <person name="Goeker M."/>
        </authorList>
    </citation>
    <scope>NUCLEOTIDE SEQUENCE [LARGE SCALE GENOMIC DNA]</scope>
    <source>
        <strain evidence="8 9">DSM 44197</strain>
    </source>
</reference>
<feature type="domain" description="Chaplin" evidence="7">
    <location>
        <begin position="248"/>
        <end position="288"/>
    </location>
</feature>
<accession>A0A7W3LU12</accession>
<name>A0A7W3LU12_ACTNM</name>
<dbReference type="AlphaFoldDB" id="A0A7W3LU12"/>
<keyword evidence="6" id="KW-0732">Signal</keyword>
<keyword evidence="5" id="KW-0812">Transmembrane</keyword>
<organism evidence="8 9">
    <name type="scientific">Actinomadura namibiensis</name>
    <dbReference type="NCBI Taxonomy" id="182080"/>
    <lineage>
        <taxon>Bacteria</taxon>
        <taxon>Bacillati</taxon>
        <taxon>Actinomycetota</taxon>
        <taxon>Actinomycetes</taxon>
        <taxon>Streptosporangiales</taxon>
        <taxon>Thermomonosporaceae</taxon>
        <taxon>Actinomadura</taxon>
    </lineage>
</organism>
<comment type="caution">
    <text evidence="8">The sequence shown here is derived from an EMBL/GenBank/DDBJ whole genome shotgun (WGS) entry which is preliminary data.</text>
</comment>